<accession>A0ABS6MFT6</accession>
<feature type="transmembrane region" description="Helical" evidence="3">
    <location>
        <begin position="62"/>
        <end position="83"/>
    </location>
</feature>
<feature type="compositionally biased region" description="Low complexity" evidence="2">
    <location>
        <begin position="535"/>
        <end position="556"/>
    </location>
</feature>
<dbReference type="PROSITE" id="PS50005">
    <property type="entry name" value="TPR"/>
    <property type="match status" value="1"/>
</dbReference>
<dbReference type="InterPro" id="IPR002035">
    <property type="entry name" value="VWF_A"/>
</dbReference>
<sequence length="611" mass="68284">MNLLADFHLLRPWWLLALLPALLLWLLILNYRQQSSAWQRVIAPHLQQLMLSGQLLLQRNRLALPVLLLCWLLSVLALAGPSWQQQPQPAFTLNKATVLVVDMSMSMRATDMSPDRFSQQRFKALDFIDELAEGELALISFAGDAFVISPLTPDFNNVRLLLNELKPELMPVQGSNIAAALAQASDLLRQAGQNQGDVVLFTDGFSSADYSRILQQLDSWPHRLSVMAFGTEQGAPVQLESGQLLKDSRGAVVIPQVPLSQLAALARKGRGSFAIAGSGNDDIARLLATINSQFQQQAEQTEQFAADLWQDNAVYLVWLLLPLALYLAKRAPVLVLLPLCYFPDAKADVWRDLWQTPAQQAIADYQQEDYQQARQKFSDPLWQGNAAYRLGDYAGAARAFSEAAAQQPTADAYANLGNSLAMQQKYDEALASYQQALALNPEHQQAKQNAELLNQLQQQQQKQQQQDGQQQDGEQQQGEQQAKDGSDNSEESAGDSEDQGQSSDQQNNDAPETGEPGSVPQQQDPDGAEQEQPDQQASLAEQQEQQQLAENEMQQAIREMWPNANQEEQQQLDNLLRKVQDDPGLLLRNRMSLEYQKRRQNALPKGVEQEW</sequence>
<feature type="compositionally biased region" description="Acidic residues" evidence="2">
    <location>
        <begin position="487"/>
        <end position="498"/>
    </location>
</feature>
<dbReference type="SMART" id="SM00327">
    <property type="entry name" value="VWA"/>
    <property type="match status" value="1"/>
</dbReference>
<evidence type="ECO:0000256" key="1">
    <source>
        <dbReference type="PROSITE-ProRule" id="PRU00339"/>
    </source>
</evidence>
<dbReference type="InterPro" id="IPR050768">
    <property type="entry name" value="UPF0353/GerABKA_families"/>
</dbReference>
<name>A0ABS6MFT6_9GAMM</name>
<feature type="region of interest" description="Disordered" evidence="2">
    <location>
        <begin position="591"/>
        <end position="611"/>
    </location>
</feature>
<proteinExistence type="predicted"/>
<feature type="region of interest" description="Disordered" evidence="2">
    <location>
        <begin position="455"/>
        <end position="570"/>
    </location>
</feature>
<evidence type="ECO:0000259" key="4">
    <source>
        <dbReference type="PROSITE" id="PS50234"/>
    </source>
</evidence>
<dbReference type="InterPro" id="IPR019734">
    <property type="entry name" value="TPR_rpt"/>
</dbReference>
<dbReference type="PANTHER" id="PTHR22550">
    <property type="entry name" value="SPORE GERMINATION PROTEIN"/>
    <property type="match status" value="1"/>
</dbReference>
<gene>
    <name evidence="5" type="ORF">KQY15_00990</name>
</gene>
<keyword evidence="3" id="KW-0812">Transmembrane</keyword>
<feature type="compositionally biased region" description="Low complexity" evidence="2">
    <location>
        <begin position="499"/>
        <end position="510"/>
    </location>
</feature>
<protein>
    <submittedName>
        <fullName evidence="5">VWA domain-containing protein</fullName>
    </submittedName>
</protein>
<keyword evidence="3" id="KW-0472">Membrane</keyword>
<evidence type="ECO:0000313" key="5">
    <source>
        <dbReference type="EMBL" id="MBV2127672.1"/>
    </source>
</evidence>
<keyword evidence="6" id="KW-1185">Reference proteome</keyword>
<evidence type="ECO:0000313" key="6">
    <source>
        <dbReference type="Proteomes" id="UP000704611"/>
    </source>
</evidence>
<evidence type="ECO:0000256" key="3">
    <source>
        <dbReference type="SAM" id="Phobius"/>
    </source>
</evidence>
<dbReference type="SMART" id="SM00028">
    <property type="entry name" value="TPR"/>
    <property type="match status" value="1"/>
</dbReference>
<dbReference type="PANTHER" id="PTHR22550:SF14">
    <property type="entry name" value="VWFA DOMAIN-CONTAINING PROTEIN"/>
    <property type="match status" value="1"/>
</dbReference>
<dbReference type="Proteomes" id="UP000704611">
    <property type="component" value="Unassembled WGS sequence"/>
</dbReference>
<reference evidence="5 6" key="1">
    <citation type="submission" date="2021-06" db="EMBL/GenBank/DDBJ databases">
        <title>Rheinheimera indica sp. nov., isolated from deep-sea sediment.</title>
        <authorList>
            <person name="Wang Z."/>
            <person name="Zhang X.-Y."/>
        </authorList>
    </citation>
    <scope>NUCLEOTIDE SEQUENCE [LARGE SCALE GENOMIC DNA]</scope>
    <source>
        <strain evidence="5 6">SM2107</strain>
    </source>
</reference>
<keyword evidence="3" id="KW-1133">Transmembrane helix</keyword>
<feature type="compositionally biased region" description="Low complexity" evidence="2">
    <location>
        <begin position="455"/>
        <end position="480"/>
    </location>
</feature>
<dbReference type="Pfam" id="PF00515">
    <property type="entry name" value="TPR_1"/>
    <property type="match status" value="1"/>
</dbReference>
<feature type="domain" description="VWFA" evidence="4">
    <location>
        <begin position="96"/>
        <end position="290"/>
    </location>
</feature>
<keyword evidence="1" id="KW-0802">TPR repeat</keyword>
<comment type="caution">
    <text evidence="5">The sequence shown here is derived from an EMBL/GenBank/DDBJ whole genome shotgun (WGS) entry which is preliminary data.</text>
</comment>
<dbReference type="PROSITE" id="PS50234">
    <property type="entry name" value="VWFA"/>
    <property type="match status" value="1"/>
</dbReference>
<feature type="repeat" description="TPR" evidence="1">
    <location>
        <begin position="410"/>
        <end position="443"/>
    </location>
</feature>
<dbReference type="EMBL" id="JAHRID010000001">
    <property type="protein sequence ID" value="MBV2127672.1"/>
    <property type="molecule type" value="Genomic_DNA"/>
</dbReference>
<organism evidence="5 6">
    <name type="scientific">Arsukibacterium indicum</name>
    <dbReference type="NCBI Taxonomy" id="2848612"/>
    <lineage>
        <taxon>Bacteria</taxon>
        <taxon>Pseudomonadati</taxon>
        <taxon>Pseudomonadota</taxon>
        <taxon>Gammaproteobacteria</taxon>
        <taxon>Chromatiales</taxon>
        <taxon>Chromatiaceae</taxon>
        <taxon>Arsukibacterium</taxon>
    </lineage>
</organism>
<dbReference type="PROSITE" id="PS50293">
    <property type="entry name" value="TPR_REGION"/>
    <property type="match status" value="1"/>
</dbReference>
<dbReference type="Pfam" id="PF13519">
    <property type="entry name" value="VWA_2"/>
    <property type="match status" value="1"/>
</dbReference>
<feature type="transmembrane region" description="Helical" evidence="3">
    <location>
        <begin position="12"/>
        <end position="31"/>
    </location>
</feature>
<evidence type="ECO:0000256" key="2">
    <source>
        <dbReference type="SAM" id="MobiDB-lite"/>
    </source>
</evidence>
<dbReference type="RefSeq" id="WP_217666531.1">
    <property type="nucleotide sequence ID" value="NZ_JAHRID010000001.1"/>
</dbReference>